<name>A0A1Y5E8Y9_COLPS</name>
<keyword evidence="6" id="KW-0997">Cell inner membrane</keyword>
<dbReference type="AlphaFoldDB" id="A0A1Y5E8Y9"/>
<evidence type="ECO:0000256" key="9">
    <source>
        <dbReference type="ARBA" id="ARBA00023136"/>
    </source>
</evidence>
<comment type="subcellular location">
    <subcellularLocation>
        <location evidence="1">Cell inner membrane</location>
    </subcellularLocation>
</comment>
<evidence type="ECO:0000256" key="5">
    <source>
        <dbReference type="ARBA" id="ARBA00022475"/>
    </source>
</evidence>
<evidence type="ECO:0000256" key="1">
    <source>
        <dbReference type="ARBA" id="ARBA00004533"/>
    </source>
</evidence>
<gene>
    <name evidence="11" type="ORF">A9Q75_12755</name>
</gene>
<evidence type="ECO:0000256" key="10">
    <source>
        <dbReference type="ARBA" id="ARBA00030772"/>
    </source>
</evidence>
<dbReference type="EMBL" id="MAAF01000076">
    <property type="protein sequence ID" value="OUR78879.1"/>
    <property type="molecule type" value="Genomic_DNA"/>
</dbReference>
<keyword evidence="8" id="KW-0653">Protein transport</keyword>
<comment type="similarity">
    <text evidence="2">Belongs to the GSP N family.</text>
</comment>
<dbReference type="GO" id="GO:0015628">
    <property type="term" value="P:protein secretion by the type II secretion system"/>
    <property type="evidence" value="ECO:0007669"/>
    <property type="project" value="InterPro"/>
</dbReference>
<evidence type="ECO:0000256" key="8">
    <source>
        <dbReference type="ARBA" id="ARBA00022927"/>
    </source>
</evidence>
<dbReference type="GO" id="GO:0015627">
    <property type="term" value="C:type II protein secretion system complex"/>
    <property type="evidence" value="ECO:0007669"/>
    <property type="project" value="InterPro"/>
</dbReference>
<protein>
    <recommendedName>
        <fullName evidence="3">Type II secretion system protein N</fullName>
    </recommendedName>
    <alternativeName>
        <fullName evidence="10">General secretion pathway protein N</fullName>
    </alternativeName>
</protein>
<dbReference type="InterPro" id="IPR022792">
    <property type="entry name" value="T2SS_protein-GspN"/>
</dbReference>
<dbReference type="Proteomes" id="UP000243053">
    <property type="component" value="Unassembled WGS sequence"/>
</dbReference>
<evidence type="ECO:0000256" key="7">
    <source>
        <dbReference type="ARBA" id="ARBA00022692"/>
    </source>
</evidence>
<dbReference type="Pfam" id="PF01203">
    <property type="entry name" value="T2SSN"/>
    <property type="match status" value="1"/>
</dbReference>
<evidence type="ECO:0000256" key="2">
    <source>
        <dbReference type="ARBA" id="ARBA00007208"/>
    </source>
</evidence>
<proteinExistence type="inferred from homology"/>
<evidence type="ECO:0000256" key="6">
    <source>
        <dbReference type="ARBA" id="ARBA00022519"/>
    </source>
</evidence>
<keyword evidence="5" id="KW-1003">Cell membrane</keyword>
<keyword evidence="4" id="KW-0813">Transport</keyword>
<evidence type="ECO:0000256" key="3">
    <source>
        <dbReference type="ARBA" id="ARBA00021563"/>
    </source>
</evidence>
<dbReference type="GO" id="GO:0005886">
    <property type="term" value="C:plasma membrane"/>
    <property type="evidence" value="ECO:0007669"/>
    <property type="project" value="UniProtKB-SubCell"/>
</dbReference>
<keyword evidence="7" id="KW-0812">Transmembrane</keyword>
<evidence type="ECO:0000313" key="12">
    <source>
        <dbReference type="Proteomes" id="UP000243053"/>
    </source>
</evidence>
<keyword evidence="9" id="KW-0472">Membrane</keyword>
<accession>A0A1Y5E8Y9</accession>
<organism evidence="11 12">
    <name type="scientific">Colwellia psychrerythraea</name>
    <name type="common">Vibrio psychroerythus</name>
    <dbReference type="NCBI Taxonomy" id="28229"/>
    <lineage>
        <taxon>Bacteria</taxon>
        <taxon>Pseudomonadati</taxon>
        <taxon>Pseudomonadota</taxon>
        <taxon>Gammaproteobacteria</taxon>
        <taxon>Alteromonadales</taxon>
        <taxon>Colwelliaceae</taxon>
        <taxon>Colwellia</taxon>
    </lineage>
</organism>
<evidence type="ECO:0000313" key="11">
    <source>
        <dbReference type="EMBL" id="OUR78879.1"/>
    </source>
</evidence>
<reference evidence="12" key="1">
    <citation type="journal article" date="2017" name="Proc. Natl. Acad. Sci. U.S.A.">
        <title>Simulation of Deepwater Horizon oil plume reveals substrate specialization within a complex community of hydrocarbon degraders.</title>
        <authorList>
            <person name="Hu P."/>
            <person name="Dubinsky E.A."/>
            <person name="Probst A.J."/>
            <person name="Wang J."/>
            <person name="Sieber C.M.K."/>
            <person name="Tom L.M."/>
            <person name="Gardinali P."/>
            <person name="Banfield J.F."/>
            <person name="Atlas R.M."/>
            <person name="Andersen G.L."/>
        </authorList>
    </citation>
    <scope>NUCLEOTIDE SEQUENCE [LARGE SCALE GENOMIC DNA]</scope>
</reference>
<evidence type="ECO:0000256" key="4">
    <source>
        <dbReference type="ARBA" id="ARBA00022448"/>
    </source>
</evidence>
<sequence>MKKWFAFTAIFLSSYIAFLVANTPLALVINNIQLPKDIALQGVSGSIWQGEIVRVTVNNNAIERVKTTVSFWSLFSLSPSIQVAFGDAMLSGPEGKLNLTVSSEQLALTEVELFISANDIAKQLPLPIPLSAQGNVELFLSELVIVTGNQLSCLKAQGDVSWSRAGVVALEQNIKLGKFSAEISCNKGNLVTKVSPKNNLGLSFDGVLSLATQKVSGNGYLKPGAKFPSQLRSALSFIGRPDNQGRYALRF</sequence>
<comment type="caution">
    <text evidence="11">The sequence shown here is derived from an EMBL/GenBank/DDBJ whole genome shotgun (WGS) entry which is preliminary data.</text>
</comment>